<dbReference type="PANTHER" id="PTHR22911:SF6">
    <property type="entry name" value="SOLUTE CARRIER FAMILY 35 MEMBER G1"/>
    <property type="match status" value="1"/>
</dbReference>
<feature type="transmembrane region" description="Helical" evidence="5">
    <location>
        <begin position="253"/>
        <end position="276"/>
    </location>
</feature>
<dbReference type="OrthoDB" id="306876at2759"/>
<keyword evidence="3 5" id="KW-1133">Transmembrane helix</keyword>
<evidence type="ECO:0000256" key="5">
    <source>
        <dbReference type="SAM" id="Phobius"/>
    </source>
</evidence>
<evidence type="ECO:0000256" key="3">
    <source>
        <dbReference type="ARBA" id="ARBA00022989"/>
    </source>
</evidence>
<dbReference type="EMBL" id="ASGP02000003">
    <property type="protein sequence ID" value="KAH9516254.1"/>
    <property type="molecule type" value="Genomic_DNA"/>
</dbReference>
<feature type="transmembrane region" description="Helical" evidence="5">
    <location>
        <begin position="221"/>
        <end position="241"/>
    </location>
</feature>
<comment type="caution">
    <text evidence="7">The sequence shown here is derived from an EMBL/GenBank/DDBJ whole genome shotgun (WGS) entry which is preliminary data.</text>
</comment>
<feature type="transmembrane region" description="Helical" evidence="5">
    <location>
        <begin position="161"/>
        <end position="179"/>
    </location>
</feature>
<dbReference type="PANTHER" id="PTHR22911">
    <property type="entry name" value="ACYL-MALONYL CONDENSING ENZYME-RELATED"/>
    <property type="match status" value="1"/>
</dbReference>
<feature type="transmembrane region" description="Helical" evidence="5">
    <location>
        <begin position="102"/>
        <end position="122"/>
    </location>
</feature>
<dbReference type="AlphaFoldDB" id="A0A922L5K6"/>
<keyword evidence="8" id="KW-1185">Reference proteome</keyword>
<feature type="domain" description="EamA" evidence="6">
    <location>
        <begin position="223"/>
        <end position="353"/>
    </location>
</feature>
<reference evidence="7" key="2">
    <citation type="journal article" date="2022" name="Res Sq">
        <title>Comparative Genomics Reveals Insights into the Divergent Evolution of Astigmatic Mites and Household Pest Adaptations.</title>
        <authorList>
            <person name="Xiong Q."/>
            <person name="Wan A.T.-Y."/>
            <person name="Liu X.-Y."/>
            <person name="Fung C.S.-H."/>
            <person name="Xiao X."/>
            <person name="Malainual N."/>
            <person name="Hou J."/>
            <person name="Wang L."/>
            <person name="Wang M."/>
            <person name="Yang K."/>
            <person name="Cui Y."/>
            <person name="Leung E."/>
            <person name="Nong W."/>
            <person name="Shin S.-K."/>
            <person name="Au S."/>
            <person name="Jeong K.Y."/>
            <person name="Chew F.T."/>
            <person name="Hui J."/>
            <person name="Leung T.F."/>
            <person name="Tungtrongchitr A."/>
            <person name="Zhong N."/>
            <person name="Liu Z."/>
            <person name="Tsui S."/>
        </authorList>
    </citation>
    <scope>NUCLEOTIDE SEQUENCE</scope>
    <source>
        <strain evidence="7">Derf</strain>
        <tissue evidence="7">Whole organism</tissue>
    </source>
</reference>
<protein>
    <recommendedName>
        <fullName evidence="6">EamA domain-containing protein</fullName>
    </recommendedName>
</protein>
<organism evidence="7 8">
    <name type="scientific">Dermatophagoides farinae</name>
    <name type="common">American house dust mite</name>
    <dbReference type="NCBI Taxonomy" id="6954"/>
    <lineage>
        <taxon>Eukaryota</taxon>
        <taxon>Metazoa</taxon>
        <taxon>Ecdysozoa</taxon>
        <taxon>Arthropoda</taxon>
        <taxon>Chelicerata</taxon>
        <taxon>Arachnida</taxon>
        <taxon>Acari</taxon>
        <taxon>Acariformes</taxon>
        <taxon>Sarcoptiformes</taxon>
        <taxon>Astigmata</taxon>
        <taxon>Psoroptidia</taxon>
        <taxon>Analgoidea</taxon>
        <taxon>Pyroglyphidae</taxon>
        <taxon>Dermatophagoidinae</taxon>
        <taxon>Dermatophagoides</taxon>
    </lineage>
</organism>
<evidence type="ECO:0000256" key="1">
    <source>
        <dbReference type="ARBA" id="ARBA00004141"/>
    </source>
</evidence>
<feature type="transmembrane region" description="Helical" evidence="5">
    <location>
        <begin position="184"/>
        <end position="201"/>
    </location>
</feature>
<evidence type="ECO:0000256" key="4">
    <source>
        <dbReference type="ARBA" id="ARBA00023136"/>
    </source>
</evidence>
<keyword evidence="4 5" id="KW-0472">Membrane</keyword>
<evidence type="ECO:0000256" key="2">
    <source>
        <dbReference type="ARBA" id="ARBA00022692"/>
    </source>
</evidence>
<dbReference type="GO" id="GO:0016020">
    <property type="term" value="C:membrane"/>
    <property type="evidence" value="ECO:0007669"/>
    <property type="project" value="UniProtKB-SubCell"/>
</dbReference>
<sequence length="399" mass="45035">MMDQPKRTRNYKAYNRQNSFNIPQFIQSHHQSDELMASISSIDKMNHKPIGQSMGNDEPFTDKLNRKIPLFGLIMSMLSVVCFSLASLIVKILTEYHALEILGIRSVFQFIFYLSTTLYFRLPIFGLPGHRLDCALRAIFGAIAAITIYMSYRLIPLADASTIQFSAPVLVFVLAYFILGEPMTCCHILIGFIALIGVIFVSKPKFILQYFDPNILEKVNYQGILLAIVAAISTAFAMTMLRKLKQTPVHIVVLWFSVVTIVSAFTTLSFMGQFIWPQDLRSWAWLLAIGFCGIGDQLFMTLAFKYESAGIVSVSRTMTIVLAFVWDTVLLDIIVHWTSILGSIFVILSVIMLAIIRSVDNQSEILGRLWSNICCCCGTRNHGNESEREKLLMSGRYQA</sequence>
<evidence type="ECO:0000313" key="8">
    <source>
        <dbReference type="Proteomes" id="UP000790347"/>
    </source>
</evidence>
<feature type="transmembrane region" description="Helical" evidence="5">
    <location>
        <begin position="340"/>
        <end position="359"/>
    </location>
</feature>
<reference evidence="7" key="1">
    <citation type="submission" date="2013-05" db="EMBL/GenBank/DDBJ databases">
        <authorList>
            <person name="Yim A.K.Y."/>
            <person name="Chan T.F."/>
            <person name="Ji K.M."/>
            <person name="Liu X.Y."/>
            <person name="Zhou J.W."/>
            <person name="Li R.Q."/>
            <person name="Yang K.Y."/>
            <person name="Li J."/>
            <person name="Li M."/>
            <person name="Law P.T.W."/>
            <person name="Wu Y.L."/>
            <person name="Cai Z.L."/>
            <person name="Qin H."/>
            <person name="Bao Y."/>
            <person name="Leung R.K.K."/>
            <person name="Ng P.K.S."/>
            <person name="Zou J."/>
            <person name="Zhong X.J."/>
            <person name="Ran P.X."/>
            <person name="Zhong N.S."/>
            <person name="Liu Z.G."/>
            <person name="Tsui S.K.W."/>
        </authorList>
    </citation>
    <scope>NUCLEOTIDE SEQUENCE</scope>
    <source>
        <strain evidence="7">Derf</strain>
        <tissue evidence="7">Whole organism</tissue>
    </source>
</reference>
<accession>A0A922L5K6</accession>
<dbReference type="InterPro" id="IPR000620">
    <property type="entry name" value="EamA_dom"/>
</dbReference>
<keyword evidence="2 5" id="KW-0812">Transmembrane</keyword>
<evidence type="ECO:0000313" key="7">
    <source>
        <dbReference type="EMBL" id="KAH9516254.1"/>
    </source>
</evidence>
<name>A0A922L5K6_DERFA</name>
<dbReference type="Pfam" id="PF00892">
    <property type="entry name" value="EamA"/>
    <property type="match status" value="2"/>
</dbReference>
<dbReference type="InterPro" id="IPR037185">
    <property type="entry name" value="EmrE-like"/>
</dbReference>
<comment type="subcellular location">
    <subcellularLocation>
        <location evidence="1">Membrane</location>
        <topology evidence="1">Multi-pass membrane protein</topology>
    </subcellularLocation>
</comment>
<feature type="transmembrane region" description="Helical" evidence="5">
    <location>
        <begin position="70"/>
        <end position="90"/>
    </location>
</feature>
<feature type="transmembrane region" description="Helical" evidence="5">
    <location>
        <begin position="316"/>
        <end position="334"/>
    </location>
</feature>
<evidence type="ECO:0000259" key="6">
    <source>
        <dbReference type="Pfam" id="PF00892"/>
    </source>
</evidence>
<gene>
    <name evidence="7" type="ORF">DERF_007008</name>
</gene>
<proteinExistence type="predicted"/>
<feature type="transmembrane region" description="Helical" evidence="5">
    <location>
        <begin position="282"/>
        <end position="304"/>
    </location>
</feature>
<dbReference type="Proteomes" id="UP000790347">
    <property type="component" value="Unassembled WGS sequence"/>
</dbReference>
<feature type="domain" description="EamA" evidence="6">
    <location>
        <begin position="71"/>
        <end position="202"/>
    </location>
</feature>
<feature type="transmembrane region" description="Helical" evidence="5">
    <location>
        <begin position="134"/>
        <end position="155"/>
    </location>
</feature>
<dbReference type="SUPFAM" id="SSF103481">
    <property type="entry name" value="Multidrug resistance efflux transporter EmrE"/>
    <property type="match status" value="2"/>
</dbReference>